<accession>A0A9P8T1R7</accession>
<evidence type="ECO:0000313" key="3">
    <source>
        <dbReference type="Proteomes" id="UP000769157"/>
    </source>
</evidence>
<dbReference type="AlphaFoldDB" id="A0A9P8T1R7"/>
<dbReference type="GeneID" id="70237635"/>
<feature type="region of interest" description="Disordered" evidence="1">
    <location>
        <begin position="181"/>
        <end position="202"/>
    </location>
</feature>
<organism evidence="2 3">
    <name type="scientific">Ogataea philodendri</name>
    <dbReference type="NCBI Taxonomy" id="1378263"/>
    <lineage>
        <taxon>Eukaryota</taxon>
        <taxon>Fungi</taxon>
        <taxon>Dikarya</taxon>
        <taxon>Ascomycota</taxon>
        <taxon>Saccharomycotina</taxon>
        <taxon>Pichiomycetes</taxon>
        <taxon>Pichiales</taxon>
        <taxon>Pichiaceae</taxon>
        <taxon>Ogataea</taxon>
    </lineage>
</organism>
<keyword evidence="3" id="KW-1185">Reference proteome</keyword>
<name>A0A9P8T1R7_9ASCO</name>
<dbReference type="RefSeq" id="XP_046059508.1">
    <property type="nucleotide sequence ID" value="XM_046206877.1"/>
</dbReference>
<gene>
    <name evidence="2" type="ORF">OGAPHI_005671</name>
</gene>
<evidence type="ECO:0000313" key="2">
    <source>
        <dbReference type="EMBL" id="KAH3662419.1"/>
    </source>
</evidence>
<dbReference type="Proteomes" id="UP000769157">
    <property type="component" value="Unassembled WGS sequence"/>
</dbReference>
<reference evidence="2" key="2">
    <citation type="submission" date="2021-01" db="EMBL/GenBank/DDBJ databases">
        <authorList>
            <person name="Schikora-Tamarit M.A."/>
        </authorList>
    </citation>
    <scope>NUCLEOTIDE SEQUENCE</scope>
    <source>
        <strain evidence="2">CBS6075</strain>
    </source>
</reference>
<sequence length="240" mass="25453">MSLSGIDTGGLTLGSSTLSALTSRTSGFNSLSITSVELSSPVIFSVTGKTLERFSSYILEEIPMLFNAGTFNRVSVSGTAVPSDDALTFLLGSSASLRFLFLLFWCFFVFGGFAQRSLPNEILNGLYLFSNEVCTASLPGPLKSSTALIHDMMFKKFTNAHCPSLKKLICSTSPKIEKSLRSVSASGMTGRSVRSSSSPSGRGSVPIYRFLEAPCFSIASAISGSSGPECFPQSTLTLLP</sequence>
<dbReference type="EMBL" id="JAEUBE010000378">
    <property type="protein sequence ID" value="KAH3662419.1"/>
    <property type="molecule type" value="Genomic_DNA"/>
</dbReference>
<reference evidence="2" key="1">
    <citation type="journal article" date="2021" name="Open Biol.">
        <title>Shared evolutionary footprints suggest mitochondrial oxidative damage underlies multiple complex I losses in fungi.</title>
        <authorList>
            <person name="Schikora-Tamarit M.A."/>
            <person name="Marcet-Houben M."/>
            <person name="Nosek J."/>
            <person name="Gabaldon T."/>
        </authorList>
    </citation>
    <scope>NUCLEOTIDE SEQUENCE</scope>
    <source>
        <strain evidence="2">CBS6075</strain>
    </source>
</reference>
<comment type="caution">
    <text evidence="2">The sequence shown here is derived from an EMBL/GenBank/DDBJ whole genome shotgun (WGS) entry which is preliminary data.</text>
</comment>
<protein>
    <submittedName>
        <fullName evidence="2">Uncharacterized protein</fullName>
    </submittedName>
</protein>
<proteinExistence type="predicted"/>
<evidence type="ECO:0000256" key="1">
    <source>
        <dbReference type="SAM" id="MobiDB-lite"/>
    </source>
</evidence>
<feature type="compositionally biased region" description="Low complexity" evidence="1">
    <location>
        <begin position="190"/>
        <end position="202"/>
    </location>
</feature>